<dbReference type="EMBL" id="QSKL01000001">
    <property type="protein sequence ID" value="RHE61954.1"/>
    <property type="molecule type" value="Genomic_DNA"/>
</dbReference>
<dbReference type="Proteomes" id="UP000431575">
    <property type="component" value="Unassembled WGS sequence"/>
</dbReference>
<evidence type="ECO:0000313" key="3">
    <source>
        <dbReference type="EMBL" id="KAB4233526.1"/>
    </source>
</evidence>
<dbReference type="Proteomes" id="UP000283601">
    <property type="component" value="Unassembled WGS sequence"/>
</dbReference>
<proteinExistence type="predicted"/>
<organism evidence="6 12">
    <name type="scientific">Bacteroides uniformis</name>
    <dbReference type="NCBI Taxonomy" id="820"/>
    <lineage>
        <taxon>Bacteria</taxon>
        <taxon>Pseudomonadati</taxon>
        <taxon>Bacteroidota</taxon>
        <taxon>Bacteroidia</taxon>
        <taxon>Bacteroidales</taxon>
        <taxon>Bacteroidaceae</taxon>
        <taxon>Bacteroides</taxon>
    </lineage>
</organism>
<dbReference type="Proteomes" id="UP000095788">
    <property type="component" value="Unassembled WGS sequence"/>
</dbReference>
<evidence type="ECO:0000313" key="15">
    <source>
        <dbReference type="Proteomes" id="UP000284640"/>
    </source>
</evidence>
<evidence type="ECO:0000313" key="6">
    <source>
        <dbReference type="EMBL" id="RGJ89467.1"/>
    </source>
</evidence>
<evidence type="ECO:0000313" key="19">
    <source>
        <dbReference type="Proteomes" id="UP000462376"/>
    </source>
</evidence>
<dbReference type="Proteomes" id="UP000284022">
    <property type="component" value="Unassembled WGS sequence"/>
</dbReference>
<dbReference type="EMBL" id="QSPV01000023">
    <property type="protein sequence ID" value="RGJ89467.1"/>
    <property type="molecule type" value="Genomic_DNA"/>
</dbReference>
<dbReference type="Proteomes" id="UP001218502">
    <property type="component" value="Unassembled WGS sequence"/>
</dbReference>
<dbReference type="EMBL" id="WCTL01000016">
    <property type="protein sequence ID" value="KAB4233526.1"/>
    <property type="molecule type" value="Genomic_DNA"/>
</dbReference>
<evidence type="ECO:0000313" key="5">
    <source>
        <dbReference type="EMBL" id="MDC1754586.1"/>
    </source>
</evidence>
<reference evidence="1 11" key="1">
    <citation type="submission" date="2015-09" db="EMBL/GenBank/DDBJ databases">
        <authorList>
            <consortium name="Pathogen Informatics"/>
        </authorList>
    </citation>
    <scope>NUCLEOTIDE SEQUENCE [LARGE SCALE GENOMIC DNA]</scope>
    <source>
        <strain evidence="1 11">2789STDY5834942</strain>
    </source>
</reference>
<dbReference type="EMBL" id="CZBF01000001">
    <property type="protein sequence ID" value="CUP29753.1"/>
    <property type="molecule type" value="Genomic_DNA"/>
</dbReference>
<reference evidence="12 13" key="2">
    <citation type="submission" date="2018-08" db="EMBL/GenBank/DDBJ databases">
        <title>A genome reference for cultivated species of the human gut microbiota.</title>
        <authorList>
            <person name="Zou Y."/>
            <person name="Xue W."/>
            <person name="Luo G."/>
        </authorList>
    </citation>
    <scope>NUCLEOTIDE SEQUENCE [LARGE SCALE GENOMIC DNA]</scope>
    <source>
        <strain evidence="7 14">AF17-20</strain>
        <strain evidence="10 15">AM27-46</strain>
        <strain evidence="9 13">AM29-12AC</strain>
        <strain evidence="8 16">AM39-1</strain>
        <strain evidence="6 12">TM04-30</strain>
    </source>
</reference>
<evidence type="ECO:0000313" key="11">
    <source>
        <dbReference type="Proteomes" id="UP000095788"/>
    </source>
</evidence>
<evidence type="ECO:0000313" key="10">
    <source>
        <dbReference type="EMBL" id="RHE61954.1"/>
    </source>
</evidence>
<dbReference type="RefSeq" id="WP_008664647.1">
    <property type="nucleotide sequence ID" value="NZ_CACRTC010000007.1"/>
</dbReference>
<evidence type="ECO:0000313" key="9">
    <source>
        <dbReference type="EMBL" id="RHE25783.1"/>
    </source>
</evidence>
<evidence type="ECO:0000313" key="18">
    <source>
        <dbReference type="Proteomes" id="UP000432488"/>
    </source>
</evidence>
<reference evidence="17 18" key="3">
    <citation type="journal article" date="2019" name="Nat. Med.">
        <title>A library of human gut bacterial isolates paired with longitudinal multiomics data enables mechanistic microbiome research.</title>
        <authorList>
            <person name="Poyet M."/>
            <person name="Groussin M."/>
            <person name="Gibbons S.M."/>
            <person name="Avila-Pacheco J."/>
            <person name="Jiang X."/>
            <person name="Kearney S.M."/>
            <person name="Perrotta A.R."/>
            <person name="Berdy B."/>
            <person name="Zhao S."/>
            <person name="Lieberman T.D."/>
            <person name="Swanson P.K."/>
            <person name="Smith M."/>
            <person name="Roesemann S."/>
            <person name="Alexander J.E."/>
            <person name="Rich S.A."/>
            <person name="Livny J."/>
            <person name="Vlamakis H."/>
            <person name="Clish C."/>
            <person name="Bullock K."/>
            <person name="Deik A."/>
            <person name="Scott J."/>
            <person name="Pierce K.A."/>
            <person name="Xavier R.J."/>
            <person name="Alm E.J."/>
        </authorList>
    </citation>
    <scope>NUCLEOTIDE SEQUENCE [LARGE SCALE GENOMIC DNA]</scope>
    <source>
        <strain evidence="2 18">BIOML-A42</strain>
        <strain evidence="3 19">BIOML-A5</strain>
        <strain evidence="4 17">BIOML-A6</strain>
    </source>
</reference>
<dbReference type="AlphaFoldDB" id="A0A139K2V6"/>
<evidence type="ECO:0000313" key="1">
    <source>
        <dbReference type="EMBL" id="CUP29753.1"/>
    </source>
</evidence>
<protein>
    <submittedName>
        <fullName evidence="6">Uncharacterized protein</fullName>
    </submittedName>
</protein>
<evidence type="ECO:0000313" key="16">
    <source>
        <dbReference type="Proteomes" id="UP000286114"/>
    </source>
</evidence>
<evidence type="ECO:0000313" key="14">
    <source>
        <dbReference type="Proteomes" id="UP000284022"/>
    </source>
</evidence>
<evidence type="ECO:0000313" key="17">
    <source>
        <dbReference type="Proteomes" id="UP000431575"/>
    </source>
</evidence>
<dbReference type="Proteomes" id="UP000284640">
    <property type="component" value="Unassembled WGS sequence"/>
</dbReference>
<name>A0A139K2V6_BACUN</name>
<evidence type="ECO:0000313" key="13">
    <source>
        <dbReference type="Proteomes" id="UP000283601"/>
    </source>
</evidence>
<dbReference type="EMBL" id="QSHA01000023">
    <property type="protein sequence ID" value="RHB68100.1"/>
    <property type="molecule type" value="Genomic_DNA"/>
</dbReference>
<evidence type="ECO:0000313" key="4">
    <source>
        <dbReference type="EMBL" id="KAB4245514.1"/>
    </source>
</evidence>
<sequence>MKINFKKIEAQTSFEGAKQTFDVAETVGNEMMYNGSILLDIGFEDLAREIYYSKDAVEIPEQYCKALELVVKNSRLIAAVKRAVINQLNVIQPS</sequence>
<evidence type="ECO:0000313" key="12">
    <source>
        <dbReference type="Proteomes" id="UP000260844"/>
    </source>
</evidence>
<reference evidence="5" key="4">
    <citation type="submission" date="2022-10" db="EMBL/GenBank/DDBJ databases">
        <title>Human gut microbiome strain richness.</title>
        <authorList>
            <person name="Chen-Liaw A."/>
        </authorList>
    </citation>
    <scope>NUCLEOTIDE SEQUENCE</scope>
    <source>
        <strain evidence="5">A1_m1001262Bd0_191120</strain>
    </source>
</reference>
<evidence type="ECO:0000313" key="8">
    <source>
        <dbReference type="EMBL" id="RHB68100.1"/>
    </source>
</evidence>
<dbReference type="STRING" id="820.ERS852554_00259"/>
<dbReference type="EMBL" id="WCUV01000021">
    <property type="protein sequence ID" value="KAB4086936.1"/>
    <property type="molecule type" value="Genomic_DNA"/>
</dbReference>
<evidence type="ECO:0000313" key="7">
    <source>
        <dbReference type="EMBL" id="RGU35419.1"/>
    </source>
</evidence>
<accession>A0A139K2V6</accession>
<dbReference type="Proteomes" id="UP000286114">
    <property type="component" value="Unassembled WGS sequence"/>
</dbReference>
<evidence type="ECO:0000313" key="2">
    <source>
        <dbReference type="EMBL" id="KAB4086936.1"/>
    </source>
</evidence>
<dbReference type="Proteomes" id="UP000432488">
    <property type="component" value="Unassembled WGS sequence"/>
</dbReference>
<dbReference type="PATRIC" id="fig|820.27.peg.2849"/>
<dbReference type="EMBL" id="WCTM01000002">
    <property type="protein sequence ID" value="KAB4245514.1"/>
    <property type="molecule type" value="Genomic_DNA"/>
</dbReference>
<dbReference type="EMBL" id="JAQNQY010000034">
    <property type="protein sequence ID" value="MDC1754586.1"/>
    <property type="molecule type" value="Genomic_DNA"/>
</dbReference>
<dbReference type="EMBL" id="QRXV01000027">
    <property type="protein sequence ID" value="RGU35419.1"/>
    <property type="molecule type" value="Genomic_DNA"/>
</dbReference>
<gene>
    <name evidence="10" type="ORF">DW729_00620</name>
    <name evidence="9" type="ORF">DW758_01570</name>
    <name evidence="8" type="ORF">DW873_18645</name>
    <name evidence="7" type="ORF">DWW83_19850</name>
    <name evidence="6" type="ORF">DXD40_18100</name>
    <name evidence="1" type="ORF">ERS852554_00259</name>
    <name evidence="4" type="ORF">GAP41_04405</name>
    <name evidence="3" type="ORF">GAP47_15975</name>
    <name evidence="2" type="ORF">GAQ56_20795</name>
    <name evidence="5" type="ORF">POY80_19305</name>
</gene>
<dbReference type="EMBL" id="QSJZ01000001">
    <property type="protein sequence ID" value="RHE25783.1"/>
    <property type="molecule type" value="Genomic_DNA"/>
</dbReference>
<dbReference type="Proteomes" id="UP000462376">
    <property type="component" value="Unassembled WGS sequence"/>
</dbReference>
<dbReference type="Proteomes" id="UP000260844">
    <property type="component" value="Unassembled WGS sequence"/>
</dbReference>